<evidence type="ECO:0008006" key="4">
    <source>
        <dbReference type="Google" id="ProtNLM"/>
    </source>
</evidence>
<dbReference type="Proteomes" id="UP000031843">
    <property type="component" value="Chromosome secondary"/>
</dbReference>
<feature type="chain" id="PRO_5002174052" description="DUF3261 domain-containing protein" evidence="1">
    <location>
        <begin position="27"/>
        <end position="219"/>
    </location>
</feature>
<dbReference type="Pfam" id="PF11659">
    <property type="entry name" value="DUF3261"/>
    <property type="match status" value="1"/>
</dbReference>
<sequence length="219" mass="23281">MRSLIARHHCIGAALARMLLGVAACALLLAGCAGPGAGPAAGSAAPPAAPALPAEQQPVPLLRLPPASLGRELALQQQITVVYRTPRGEERREIQALLEADATHTRLAALAGGQVLARLDWDGQDLRVVRSPWAPAELVPERILSEMQLSLWPVGAIAAALPAGWRLEVEAGLRVLREGGEVVAQVRYPDPQTIEFEQYRDGYRLTIRTLPPAGQGGTK</sequence>
<dbReference type="KEGG" id="cbw:RR42_s2174"/>
<organism evidence="2 3">
    <name type="scientific">Cupriavidus basilensis</name>
    <dbReference type="NCBI Taxonomy" id="68895"/>
    <lineage>
        <taxon>Bacteria</taxon>
        <taxon>Pseudomonadati</taxon>
        <taxon>Pseudomonadota</taxon>
        <taxon>Betaproteobacteria</taxon>
        <taxon>Burkholderiales</taxon>
        <taxon>Burkholderiaceae</taxon>
        <taxon>Cupriavidus</taxon>
    </lineage>
</organism>
<proteinExistence type="predicted"/>
<keyword evidence="1" id="KW-0732">Signal</keyword>
<reference evidence="2 3" key="1">
    <citation type="journal article" date="2015" name="Genome Announc.">
        <title>Complete Genome Sequence of Cupriavidus basilensis 4G11, Isolated from the Oak Ridge Field Research Center Site.</title>
        <authorList>
            <person name="Ray J."/>
            <person name="Waters R.J."/>
            <person name="Skerker J.M."/>
            <person name="Kuehl J.V."/>
            <person name="Price M.N."/>
            <person name="Huang J."/>
            <person name="Chakraborty R."/>
            <person name="Arkin A.P."/>
            <person name="Deutschbauer A."/>
        </authorList>
    </citation>
    <scope>NUCLEOTIDE SEQUENCE [LARGE SCALE GENOMIC DNA]</scope>
    <source>
        <strain evidence="2">4G11</strain>
    </source>
</reference>
<gene>
    <name evidence="2" type="ORF">RR42_s2174</name>
</gene>
<dbReference type="STRING" id="68895.RR42_s2174"/>
<protein>
    <recommendedName>
        <fullName evidence="4">DUF3261 domain-containing protein</fullName>
    </recommendedName>
</protein>
<dbReference type="InterPro" id="IPR021675">
    <property type="entry name" value="DUF3261"/>
</dbReference>
<evidence type="ECO:0000313" key="3">
    <source>
        <dbReference type="Proteomes" id="UP000031843"/>
    </source>
</evidence>
<dbReference type="AlphaFoldDB" id="A0A0C4YSX5"/>
<evidence type="ECO:0000313" key="2">
    <source>
        <dbReference type="EMBL" id="AJG23756.1"/>
    </source>
</evidence>
<dbReference type="RefSeq" id="WP_236702084.1">
    <property type="nucleotide sequence ID" value="NZ_CP010537.1"/>
</dbReference>
<dbReference type="PROSITE" id="PS51257">
    <property type="entry name" value="PROKAR_LIPOPROTEIN"/>
    <property type="match status" value="1"/>
</dbReference>
<accession>A0A0C4YSX5</accession>
<dbReference type="EMBL" id="CP010537">
    <property type="protein sequence ID" value="AJG23756.1"/>
    <property type="molecule type" value="Genomic_DNA"/>
</dbReference>
<keyword evidence="3" id="KW-1185">Reference proteome</keyword>
<evidence type="ECO:0000256" key="1">
    <source>
        <dbReference type="SAM" id="SignalP"/>
    </source>
</evidence>
<name>A0A0C4YSX5_9BURK</name>
<feature type="signal peptide" evidence="1">
    <location>
        <begin position="1"/>
        <end position="26"/>
    </location>
</feature>